<reference evidence="2 3" key="1">
    <citation type="submission" date="2017-06" db="EMBL/GenBank/DDBJ databases">
        <title>Comparative genomic analysis of Ambrosia Fusariam Clade fungi.</title>
        <authorList>
            <person name="Stajich J.E."/>
            <person name="Carrillo J."/>
            <person name="Kijimoto T."/>
            <person name="Eskalen A."/>
            <person name="O'Donnell K."/>
            <person name="Kasson M."/>
        </authorList>
    </citation>
    <scope>NUCLEOTIDE SEQUENCE [LARGE SCALE GENOMIC DNA]</scope>
    <source>
        <strain evidence="2 3">UCR1854</strain>
    </source>
</reference>
<accession>A0A430M9V3</accession>
<evidence type="ECO:0000256" key="1">
    <source>
        <dbReference type="SAM" id="MobiDB-lite"/>
    </source>
</evidence>
<dbReference type="AlphaFoldDB" id="A0A430M9V3"/>
<evidence type="ECO:0000313" key="3">
    <source>
        <dbReference type="Proteomes" id="UP000287124"/>
    </source>
</evidence>
<comment type="caution">
    <text evidence="2">The sequence shown here is derived from an EMBL/GenBank/DDBJ whole genome shotgun (WGS) entry which is preliminary data.</text>
</comment>
<proteinExistence type="predicted"/>
<evidence type="ECO:0000313" key="2">
    <source>
        <dbReference type="EMBL" id="RTE84776.1"/>
    </source>
</evidence>
<sequence>MSKKIFLSFLDEIPDAKLEGFPPRDGQVTLYTQKEKNGQNYRLDKQGMTSDNHHNLQIQANKQAKSTSVRKQAPRTVATVHVLEGSDPAVMPSQVREAFKESYKNGGSIEKLGTAPVPEQELAQEPGQELEQWPEQQRPEQQRPGQQRPGQQRPEQRPEQ</sequence>
<gene>
    <name evidence="2" type="ORF">BHE90_000532</name>
</gene>
<keyword evidence="3" id="KW-1185">Reference proteome</keyword>
<feature type="compositionally biased region" description="Low complexity" evidence="1">
    <location>
        <begin position="142"/>
        <end position="153"/>
    </location>
</feature>
<name>A0A430M9V3_9HYPO</name>
<dbReference type="EMBL" id="MIKF01000004">
    <property type="protein sequence ID" value="RTE84776.1"/>
    <property type="molecule type" value="Genomic_DNA"/>
</dbReference>
<organism evidence="2 3">
    <name type="scientific">Fusarium euwallaceae</name>
    <dbReference type="NCBI Taxonomy" id="1147111"/>
    <lineage>
        <taxon>Eukaryota</taxon>
        <taxon>Fungi</taxon>
        <taxon>Dikarya</taxon>
        <taxon>Ascomycota</taxon>
        <taxon>Pezizomycotina</taxon>
        <taxon>Sordariomycetes</taxon>
        <taxon>Hypocreomycetidae</taxon>
        <taxon>Hypocreales</taxon>
        <taxon>Nectriaceae</taxon>
        <taxon>Fusarium</taxon>
        <taxon>Fusarium solani species complex</taxon>
    </lineage>
</organism>
<feature type="region of interest" description="Disordered" evidence="1">
    <location>
        <begin position="106"/>
        <end position="160"/>
    </location>
</feature>
<dbReference type="Proteomes" id="UP000287124">
    <property type="component" value="Unassembled WGS sequence"/>
</dbReference>
<protein>
    <submittedName>
        <fullName evidence="2">Uncharacterized protein</fullName>
    </submittedName>
</protein>